<accession>A0ABT9NK41</accession>
<feature type="transmembrane region" description="Helical" evidence="6">
    <location>
        <begin position="248"/>
        <end position="273"/>
    </location>
</feature>
<feature type="transmembrane region" description="Helical" evidence="6">
    <location>
        <begin position="149"/>
        <end position="169"/>
    </location>
</feature>
<feature type="transmembrane region" description="Helical" evidence="6">
    <location>
        <begin position="285"/>
        <end position="307"/>
    </location>
</feature>
<feature type="transmembrane region" description="Helical" evidence="6">
    <location>
        <begin position="384"/>
        <end position="403"/>
    </location>
</feature>
<keyword evidence="9" id="KW-1185">Reference proteome</keyword>
<keyword evidence="2" id="KW-0813">Transport</keyword>
<proteinExistence type="predicted"/>
<evidence type="ECO:0000256" key="1">
    <source>
        <dbReference type="ARBA" id="ARBA00004651"/>
    </source>
</evidence>
<comment type="subcellular location">
    <subcellularLocation>
        <location evidence="1">Cell membrane</location>
        <topology evidence="1">Multi-pass membrane protein</topology>
    </subcellularLocation>
</comment>
<evidence type="ECO:0000313" key="9">
    <source>
        <dbReference type="Proteomes" id="UP001240447"/>
    </source>
</evidence>
<dbReference type="InterPro" id="IPR020846">
    <property type="entry name" value="MFS_dom"/>
</dbReference>
<dbReference type="SUPFAM" id="SSF103473">
    <property type="entry name" value="MFS general substrate transporter"/>
    <property type="match status" value="1"/>
</dbReference>
<feature type="transmembrane region" description="Helical" evidence="6">
    <location>
        <begin position="316"/>
        <end position="335"/>
    </location>
</feature>
<feature type="transmembrane region" description="Helical" evidence="6">
    <location>
        <begin position="118"/>
        <end position="137"/>
    </location>
</feature>
<feature type="transmembrane region" description="Helical" evidence="6">
    <location>
        <begin position="91"/>
        <end position="111"/>
    </location>
</feature>
<dbReference type="Pfam" id="PF07690">
    <property type="entry name" value="MFS_1"/>
    <property type="match status" value="1"/>
</dbReference>
<protein>
    <submittedName>
        <fullName evidence="8">MFS family permease</fullName>
    </submittedName>
</protein>
<organism evidence="8 9">
    <name type="scientific">Nocardioides massiliensis</name>
    <dbReference type="NCBI Taxonomy" id="1325935"/>
    <lineage>
        <taxon>Bacteria</taxon>
        <taxon>Bacillati</taxon>
        <taxon>Actinomycetota</taxon>
        <taxon>Actinomycetes</taxon>
        <taxon>Propionibacteriales</taxon>
        <taxon>Nocardioidaceae</taxon>
        <taxon>Nocardioides</taxon>
    </lineage>
</organism>
<dbReference type="Gene3D" id="1.20.1720.10">
    <property type="entry name" value="Multidrug resistance protein D"/>
    <property type="match status" value="1"/>
</dbReference>
<evidence type="ECO:0000256" key="2">
    <source>
        <dbReference type="ARBA" id="ARBA00022448"/>
    </source>
</evidence>
<dbReference type="Gene3D" id="1.20.1250.20">
    <property type="entry name" value="MFS general substrate transporter like domains"/>
    <property type="match status" value="1"/>
</dbReference>
<reference evidence="8 9" key="1">
    <citation type="submission" date="2023-07" db="EMBL/GenBank/DDBJ databases">
        <title>Sequencing the genomes of 1000 actinobacteria strains.</title>
        <authorList>
            <person name="Klenk H.-P."/>
        </authorList>
    </citation>
    <scope>NUCLEOTIDE SEQUENCE [LARGE SCALE GENOMIC DNA]</scope>
    <source>
        <strain evidence="8 9">GD13</strain>
    </source>
</reference>
<dbReference type="InterPro" id="IPR011701">
    <property type="entry name" value="MFS"/>
</dbReference>
<comment type="caution">
    <text evidence="8">The sequence shown here is derived from an EMBL/GenBank/DDBJ whole genome shotgun (WGS) entry which is preliminary data.</text>
</comment>
<keyword evidence="5 6" id="KW-0472">Membrane</keyword>
<feature type="transmembrane region" description="Helical" evidence="6">
    <location>
        <begin position="415"/>
        <end position="435"/>
    </location>
</feature>
<feature type="transmembrane region" description="Helical" evidence="6">
    <location>
        <begin position="181"/>
        <end position="198"/>
    </location>
</feature>
<evidence type="ECO:0000259" key="7">
    <source>
        <dbReference type="PROSITE" id="PS50850"/>
    </source>
</evidence>
<dbReference type="RefSeq" id="WP_068124764.1">
    <property type="nucleotide sequence ID" value="NZ_CCXJ01000772.2"/>
</dbReference>
<evidence type="ECO:0000256" key="5">
    <source>
        <dbReference type="ARBA" id="ARBA00023136"/>
    </source>
</evidence>
<dbReference type="PANTHER" id="PTHR42718">
    <property type="entry name" value="MAJOR FACILITATOR SUPERFAMILY MULTIDRUG TRANSPORTER MFSC"/>
    <property type="match status" value="1"/>
</dbReference>
<dbReference type="PANTHER" id="PTHR42718:SF9">
    <property type="entry name" value="MAJOR FACILITATOR SUPERFAMILY MULTIDRUG TRANSPORTER MFSC"/>
    <property type="match status" value="1"/>
</dbReference>
<dbReference type="EMBL" id="JAUSQM010000001">
    <property type="protein sequence ID" value="MDP9820758.1"/>
    <property type="molecule type" value="Genomic_DNA"/>
</dbReference>
<dbReference type="Proteomes" id="UP001240447">
    <property type="component" value="Unassembled WGS sequence"/>
</dbReference>
<evidence type="ECO:0000313" key="8">
    <source>
        <dbReference type="EMBL" id="MDP9820758.1"/>
    </source>
</evidence>
<keyword evidence="3 6" id="KW-0812">Transmembrane</keyword>
<evidence type="ECO:0000256" key="4">
    <source>
        <dbReference type="ARBA" id="ARBA00022989"/>
    </source>
</evidence>
<feature type="transmembrane region" description="Helical" evidence="6">
    <location>
        <begin position="341"/>
        <end position="363"/>
    </location>
</feature>
<feature type="transmembrane region" description="Helical" evidence="6">
    <location>
        <begin position="204"/>
        <end position="227"/>
    </location>
</feature>
<sequence length="447" mass="44834">MMLAAVSPLVSSLGAPLVPQIADLFEVSLSAAQWTLTGPLLFGAVSAPLIGRIGEGPARRGIIIAVLVVVLAGTILATVPLGFGAFLVGRIAQGAGFGLLPMAMAIARDVLPWDRRDATIASISISATVAAGVGFPLSTTLASISGVHGAHLFGVLAVAAIVVLAARTIPTHHGPRRSVDMCEALLLGLGSTAVLLAVTQGNSWNWTSLEVLVSSTGGLVLLLAWGWRSLRLPAPMIDLRLARTRSVLGAHMTALLAGASMYAVLVVATIAVQASTDTGGLGLDVFVSGLLMLPYSLAGWVGGVLAARSGWPAERILPIGCAWFTVATLTLGVASGSVWGVAVAMAAAGLGGGCAFAALPVVVVNHVPGTATASVLSANHVVRALGFAIGSAMAVVLIELFSPGSAAMSADGVKTAALVMAACGLVGVVVSGLMLRPHPPGSRPHAA</sequence>
<feature type="transmembrane region" description="Helical" evidence="6">
    <location>
        <begin position="62"/>
        <end position="85"/>
    </location>
</feature>
<evidence type="ECO:0000256" key="6">
    <source>
        <dbReference type="SAM" id="Phobius"/>
    </source>
</evidence>
<evidence type="ECO:0000256" key="3">
    <source>
        <dbReference type="ARBA" id="ARBA00022692"/>
    </source>
</evidence>
<gene>
    <name evidence="8" type="ORF">J2S59_000567</name>
</gene>
<name>A0ABT9NK41_9ACTN</name>
<feature type="transmembrane region" description="Helical" evidence="6">
    <location>
        <begin position="30"/>
        <end position="50"/>
    </location>
</feature>
<keyword evidence="4 6" id="KW-1133">Transmembrane helix</keyword>
<dbReference type="PROSITE" id="PS50850">
    <property type="entry name" value="MFS"/>
    <property type="match status" value="1"/>
</dbReference>
<feature type="domain" description="Major facilitator superfamily (MFS) profile" evidence="7">
    <location>
        <begin position="1"/>
        <end position="439"/>
    </location>
</feature>
<dbReference type="InterPro" id="IPR036259">
    <property type="entry name" value="MFS_trans_sf"/>
</dbReference>